<dbReference type="Gene3D" id="3.40.50.12780">
    <property type="entry name" value="N-terminal domain of ligase-like"/>
    <property type="match status" value="1"/>
</dbReference>
<evidence type="ECO:0000313" key="3">
    <source>
        <dbReference type="Proteomes" id="UP000567795"/>
    </source>
</evidence>
<dbReference type="AlphaFoldDB" id="A0A852ZY18"/>
<keyword evidence="3" id="KW-1185">Reference proteome</keyword>
<dbReference type="InterPro" id="IPR042099">
    <property type="entry name" value="ANL_N_sf"/>
</dbReference>
<dbReference type="EMBL" id="JACBZD010000001">
    <property type="protein sequence ID" value="NYI06945.1"/>
    <property type="molecule type" value="Genomic_DNA"/>
</dbReference>
<protein>
    <submittedName>
        <fullName evidence="2">Phenylacetate-CoA ligase</fullName>
        <ecNumber evidence="2">6.2.1.30</ecNumber>
    </submittedName>
</protein>
<dbReference type="RefSeq" id="WP_179815447.1">
    <property type="nucleotide sequence ID" value="NZ_JACBZD010000001.1"/>
</dbReference>
<organism evidence="2 3">
    <name type="scientific">Allostreptomyces psammosilenae</name>
    <dbReference type="NCBI Taxonomy" id="1892865"/>
    <lineage>
        <taxon>Bacteria</taxon>
        <taxon>Bacillati</taxon>
        <taxon>Actinomycetota</taxon>
        <taxon>Actinomycetes</taxon>
        <taxon>Kitasatosporales</taxon>
        <taxon>Streptomycetaceae</taxon>
        <taxon>Allostreptomyces</taxon>
    </lineage>
</organism>
<gene>
    <name evidence="2" type="ORF">FHU37_003888</name>
</gene>
<dbReference type="Pfam" id="PF00501">
    <property type="entry name" value="AMP-binding"/>
    <property type="match status" value="1"/>
</dbReference>
<dbReference type="SUPFAM" id="SSF56801">
    <property type="entry name" value="Acetyl-CoA synthetase-like"/>
    <property type="match status" value="1"/>
</dbReference>
<dbReference type="GO" id="GO:0047475">
    <property type="term" value="F:phenylacetate-CoA ligase activity"/>
    <property type="evidence" value="ECO:0007669"/>
    <property type="project" value="UniProtKB-EC"/>
</dbReference>
<feature type="domain" description="AMP-dependent synthetase/ligase" evidence="1">
    <location>
        <begin position="96"/>
        <end position="294"/>
    </location>
</feature>
<dbReference type="EC" id="6.2.1.30" evidence="2"/>
<keyword evidence="2" id="KW-0436">Ligase</keyword>
<dbReference type="PANTHER" id="PTHR43845">
    <property type="entry name" value="BLR5969 PROTEIN"/>
    <property type="match status" value="1"/>
</dbReference>
<dbReference type="InterPro" id="IPR000873">
    <property type="entry name" value="AMP-dep_synth/lig_dom"/>
</dbReference>
<dbReference type="PANTHER" id="PTHR43845:SF1">
    <property type="entry name" value="BLR5969 PROTEIN"/>
    <property type="match status" value="1"/>
</dbReference>
<name>A0A852ZY18_9ACTN</name>
<dbReference type="Proteomes" id="UP000567795">
    <property type="component" value="Unassembled WGS sequence"/>
</dbReference>
<proteinExistence type="predicted"/>
<comment type="caution">
    <text evidence="2">The sequence shown here is derived from an EMBL/GenBank/DDBJ whole genome shotgun (WGS) entry which is preliminary data.</text>
</comment>
<sequence>MVWSPDSTAYRSLVEAHRERLRLLERDFDPEYLAALRAEKLDRLWDRLLRVPHFRDLPQARRRRFADAPITRKARLKSDPGRFVAAGDVYHRYYETSGSTGLPTPTPRQVQDTTWNTVSVAAVWGRHLRAGDRVASLLPSDVVPVGDLVAGVADYLGATLLRAYPFAQGICDWDRLEALFAGYAPRHVFAAPGVLLQWTRLLKQRGRLERVSAGVESLLLLGEVSTPPLRTRLGEEWGARVVDVSYGSTETGTIAAACEHDRLHLLAHSHLAEVLVDGRPVPAEPGRRGELVVTTLNNYARPLLRYATGDLVTVGDAADCPCGLNLPTLTVHGREAESLSVGGVPLNAGAIEEIVYTTRGITGYLVQLKRPDAAATRLVLERDVDHDGPEDALHAEVADRFRAIGVHWTQVTSVAQLPQLSKAGGSQKNWKRTNVQWVD</sequence>
<evidence type="ECO:0000313" key="2">
    <source>
        <dbReference type="EMBL" id="NYI06945.1"/>
    </source>
</evidence>
<accession>A0A852ZY18</accession>
<reference evidence="2 3" key="1">
    <citation type="submission" date="2020-07" db="EMBL/GenBank/DDBJ databases">
        <title>Sequencing the genomes of 1000 actinobacteria strains.</title>
        <authorList>
            <person name="Klenk H.-P."/>
        </authorList>
    </citation>
    <scope>NUCLEOTIDE SEQUENCE [LARGE SCALE GENOMIC DNA]</scope>
    <source>
        <strain evidence="2 3">DSM 42178</strain>
    </source>
</reference>
<evidence type="ECO:0000259" key="1">
    <source>
        <dbReference type="Pfam" id="PF00501"/>
    </source>
</evidence>